<keyword evidence="1" id="KW-0812">Transmembrane</keyword>
<keyword evidence="1" id="KW-1133">Transmembrane helix</keyword>
<keyword evidence="3" id="KW-1185">Reference proteome</keyword>
<evidence type="ECO:0000256" key="1">
    <source>
        <dbReference type="SAM" id="Phobius"/>
    </source>
</evidence>
<dbReference type="Proteomes" id="UP000193411">
    <property type="component" value="Unassembled WGS sequence"/>
</dbReference>
<sequence>MLLYYRCFCAHPICSTCCLHPRTFRPTCILVVQSPHPGPGSVSTRCSYPVPTCYLFCAVLCRFSYVICFCALPVAIFRSPFHSTTTTLHSRQSVHNTFELHQPVCSHYHFPYSLASSHLSTITIRRIVLYKTQYL</sequence>
<feature type="transmembrane region" description="Helical" evidence="1">
    <location>
        <begin position="53"/>
        <end position="77"/>
    </location>
</feature>
<organism evidence="2 3">
    <name type="scientific">Catenaria anguillulae PL171</name>
    <dbReference type="NCBI Taxonomy" id="765915"/>
    <lineage>
        <taxon>Eukaryota</taxon>
        <taxon>Fungi</taxon>
        <taxon>Fungi incertae sedis</taxon>
        <taxon>Blastocladiomycota</taxon>
        <taxon>Blastocladiomycetes</taxon>
        <taxon>Blastocladiales</taxon>
        <taxon>Catenariaceae</taxon>
        <taxon>Catenaria</taxon>
    </lineage>
</organism>
<evidence type="ECO:0000313" key="3">
    <source>
        <dbReference type="Proteomes" id="UP000193411"/>
    </source>
</evidence>
<name>A0A1Y2HV39_9FUNG</name>
<comment type="caution">
    <text evidence="2">The sequence shown here is derived from an EMBL/GenBank/DDBJ whole genome shotgun (WGS) entry which is preliminary data.</text>
</comment>
<dbReference type="AlphaFoldDB" id="A0A1Y2HV39"/>
<evidence type="ECO:0000313" key="2">
    <source>
        <dbReference type="EMBL" id="ORZ37563.1"/>
    </source>
</evidence>
<proteinExistence type="predicted"/>
<reference evidence="2 3" key="1">
    <citation type="submission" date="2016-07" db="EMBL/GenBank/DDBJ databases">
        <title>Pervasive Adenine N6-methylation of Active Genes in Fungi.</title>
        <authorList>
            <consortium name="DOE Joint Genome Institute"/>
            <person name="Mondo S.J."/>
            <person name="Dannebaum R.O."/>
            <person name="Kuo R.C."/>
            <person name="Labutti K."/>
            <person name="Haridas S."/>
            <person name="Kuo A."/>
            <person name="Salamov A."/>
            <person name="Ahrendt S.R."/>
            <person name="Lipzen A."/>
            <person name="Sullivan W."/>
            <person name="Andreopoulos W.B."/>
            <person name="Clum A."/>
            <person name="Lindquist E."/>
            <person name="Daum C."/>
            <person name="Ramamoorthy G.K."/>
            <person name="Gryganskyi A."/>
            <person name="Culley D."/>
            <person name="Magnuson J.K."/>
            <person name="James T.Y."/>
            <person name="O'Malley M.A."/>
            <person name="Stajich J.E."/>
            <person name="Spatafora J.W."/>
            <person name="Visel A."/>
            <person name="Grigoriev I.V."/>
        </authorList>
    </citation>
    <scope>NUCLEOTIDE SEQUENCE [LARGE SCALE GENOMIC DNA]</scope>
    <source>
        <strain evidence="2 3">PL171</strain>
    </source>
</reference>
<accession>A0A1Y2HV39</accession>
<protein>
    <submittedName>
        <fullName evidence="2">Uncharacterized protein</fullName>
    </submittedName>
</protein>
<keyword evidence="1" id="KW-0472">Membrane</keyword>
<dbReference type="EMBL" id="MCFL01000012">
    <property type="protein sequence ID" value="ORZ37563.1"/>
    <property type="molecule type" value="Genomic_DNA"/>
</dbReference>
<gene>
    <name evidence="2" type="ORF">BCR44DRAFT_217199</name>
</gene>